<keyword evidence="5" id="KW-1185">Reference proteome</keyword>
<dbReference type="SUPFAM" id="SSF50475">
    <property type="entry name" value="FMN-binding split barrel"/>
    <property type="match status" value="1"/>
</dbReference>
<name>A0A650CEV6_SULOH</name>
<dbReference type="Gene3D" id="1.20.58.290">
    <property type="entry name" value="Hypothetical membrane protein ta0354_69_121"/>
    <property type="match status" value="1"/>
</dbReference>
<gene>
    <name evidence="4" type="ORF">D1869_01950</name>
    <name evidence="3" type="ORF">HNQ62_000720</name>
</gene>
<dbReference type="AlphaFoldDB" id="A0A650CEV6"/>
<reference evidence="4 5" key="1">
    <citation type="submission" date="2019-10" db="EMBL/GenBank/DDBJ databases">
        <title>Genome Sequences from Six Type Strain Members of the Archaeal Family Sulfolobaceae: Acidianus ambivalens, Acidianus infernus, Metallosphaera prunae, Stygiolobus azoricus, Sulfolobus metallicus, and Sulfurisphaera ohwakuensis.</title>
        <authorList>
            <person name="Counts J.A."/>
            <person name="Kelly R.M."/>
        </authorList>
    </citation>
    <scope>NUCLEOTIDE SEQUENCE [LARGE SCALE GENOMIC DNA]</scope>
    <source>
        <strain evidence="4 5">TA-1</strain>
    </source>
</reference>
<protein>
    <submittedName>
        <fullName evidence="4">DUF447 family protein</fullName>
    </submittedName>
</protein>
<dbReference type="EMBL" id="JACHFY010000002">
    <property type="protein sequence ID" value="MBB5252987.1"/>
    <property type="molecule type" value="Genomic_DNA"/>
</dbReference>
<evidence type="ECO:0000313" key="5">
    <source>
        <dbReference type="Proteomes" id="UP000427373"/>
    </source>
</evidence>
<organism evidence="4 5">
    <name type="scientific">Sulfurisphaera ohwakuensis</name>
    <dbReference type="NCBI Taxonomy" id="69656"/>
    <lineage>
        <taxon>Archaea</taxon>
        <taxon>Thermoproteota</taxon>
        <taxon>Thermoprotei</taxon>
        <taxon>Sulfolobales</taxon>
        <taxon>Sulfolobaceae</taxon>
        <taxon>Sulfurisphaera</taxon>
    </lineage>
</organism>
<dbReference type="Proteomes" id="UP000582213">
    <property type="component" value="Unassembled WGS sequence"/>
</dbReference>
<dbReference type="InterPro" id="IPR049288">
    <property type="entry name" value="DUF447_C"/>
</dbReference>
<evidence type="ECO:0000259" key="2">
    <source>
        <dbReference type="Pfam" id="PF20766"/>
    </source>
</evidence>
<dbReference type="InterPro" id="IPR007386">
    <property type="entry name" value="DUF447_N"/>
</dbReference>
<dbReference type="OrthoDB" id="146030at2157"/>
<evidence type="ECO:0000259" key="1">
    <source>
        <dbReference type="Pfam" id="PF04289"/>
    </source>
</evidence>
<proteinExistence type="predicted"/>
<feature type="domain" description="DUF447" evidence="2">
    <location>
        <begin position="133"/>
        <end position="187"/>
    </location>
</feature>
<reference evidence="3 6" key="2">
    <citation type="submission" date="2020-08" db="EMBL/GenBank/DDBJ databases">
        <title>Genomic Encyclopedia of Type Strains, Phase IV (KMG-IV): sequencing the most valuable type-strain genomes for metagenomic binning, comparative biology and taxonomic classification.</title>
        <authorList>
            <person name="Goeker M."/>
        </authorList>
    </citation>
    <scope>NUCLEOTIDE SEQUENCE [LARGE SCALE GENOMIC DNA]</scope>
    <source>
        <strain evidence="3 6">DSM 12421</strain>
    </source>
</reference>
<feature type="domain" description="DUF447" evidence="1">
    <location>
        <begin position="18"/>
        <end position="122"/>
    </location>
</feature>
<dbReference type="KEGG" id="soh:D1869_01950"/>
<accession>A0A650CEV6</accession>
<dbReference type="GeneID" id="42799971"/>
<dbReference type="InterPro" id="IPR012349">
    <property type="entry name" value="Split_barrel_FMN-bd"/>
</dbReference>
<evidence type="ECO:0000313" key="3">
    <source>
        <dbReference type="EMBL" id="MBB5252987.1"/>
    </source>
</evidence>
<dbReference type="Gene3D" id="2.30.110.10">
    <property type="entry name" value="Electron Transport, Fmn-binding Protein, Chain A"/>
    <property type="match status" value="1"/>
</dbReference>
<dbReference type="Pfam" id="PF04289">
    <property type="entry name" value="DUF447_N"/>
    <property type="match status" value="1"/>
</dbReference>
<dbReference type="RefSeq" id="WP_156013682.1">
    <property type="nucleotide sequence ID" value="NZ_CP045484.1"/>
</dbReference>
<sequence length="196" mass="22956">MDSVKNIINFVFPYDGIYEVILGSNGVKPNLAPIGIIKEGNTLKSKVYKDTLTFSNLIKYQKCSLNIITDSRVFFEAFFNELKIEDYIDNIPIIPVGVVFLANCYYEKLENPTYFFYDLIDYKKYGEFYHAFNRGNSMLIDLLIHVSRLDIYSKEDIEKYLPIVKYEIDIIRKTMPNDIKIIEKIKELMLQKGLKI</sequence>
<dbReference type="EMBL" id="CP045484">
    <property type="protein sequence ID" value="QGR16087.1"/>
    <property type="molecule type" value="Genomic_DNA"/>
</dbReference>
<dbReference type="Pfam" id="PF20766">
    <property type="entry name" value="DUF447_C"/>
    <property type="match status" value="1"/>
</dbReference>
<evidence type="ECO:0000313" key="6">
    <source>
        <dbReference type="Proteomes" id="UP000582213"/>
    </source>
</evidence>
<dbReference type="Proteomes" id="UP000427373">
    <property type="component" value="Chromosome"/>
</dbReference>
<evidence type="ECO:0000313" key="4">
    <source>
        <dbReference type="EMBL" id="QGR16087.1"/>
    </source>
</evidence>